<name>A0A6N9NPA2_9FLAO</name>
<organism evidence="2 3">
    <name type="scientific">Acidiluteibacter ferrifornacis</name>
    <dbReference type="NCBI Taxonomy" id="2692424"/>
    <lineage>
        <taxon>Bacteria</taxon>
        <taxon>Pseudomonadati</taxon>
        <taxon>Bacteroidota</taxon>
        <taxon>Flavobacteriia</taxon>
        <taxon>Flavobacteriales</taxon>
        <taxon>Cryomorphaceae</taxon>
        <taxon>Acidiluteibacter</taxon>
    </lineage>
</organism>
<feature type="transmembrane region" description="Helical" evidence="1">
    <location>
        <begin position="123"/>
        <end position="140"/>
    </location>
</feature>
<sequence length="330" mass="37645">MKHLNIDLINILLIALSLTIALIFPFELFLYSYAILGPLHYITELNWLKGKNYFVNIRKSWMIPFLMAAIAVSIYPVVLHLWPNPSTSLKFYLNQLADGSNFLMIAVFFFSIALVSLKNQKQLLAFGASLAIAILIYFILPTSFIYLAVFLPTLLHVYVFTALFILYGARKSNSLLGLITFFIMIIVPFIIYLLPDKLFINAPSETTLSTYLNSNMMTVNAFLAQLINGLESGDFYATSISGLKIQTFIGFAYTYHYLNWFSKTSIIGWYKELSPKKIMAIGLFWFAAIAIYFYDFQTGFIVLFLLSFIHVVLEFPLNAVTIKALLTFKK</sequence>
<feature type="transmembrane region" description="Helical" evidence="1">
    <location>
        <begin position="7"/>
        <end position="24"/>
    </location>
</feature>
<keyword evidence="1" id="KW-0812">Transmembrane</keyword>
<evidence type="ECO:0000256" key="1">
    <source>
        <dbReference type="SAM" id="Phobius"/>
    </source>
</evidence>
<dbReference type="EMBL" id="WWNE01000012">
    <property type="protein sequence ID" value="NBG67110.1"/>
    <property type="molecule type" value="Genomic_DNA"/>
</dbReference>
<feature type="transmembrane region" description="Helical" evidence="1">
    <location>
        <begin position="235"/>
        <end position="258"/>
    </location>
</feature>
<gene>
    <name evidence="2" type="ORF">GQN54_13355</name>
</gene>
<feature type="transmembrane region" description="Helical" evidence="1">
    <location>
        <begin position="60"/>
        <end position="79"/>
    </location>
</feature>
<dbReference type="RefSeq" id="WP_160634058.1">
    <property type="nucleotide sequence ID" value="NZ_WWNE01000012.1"/>
</dbReference>
<proteinExistence type="predicted"/>
<feature type="transmembrane region" description="Helical" evidence="1">
    <location>
        <begin position="175"/>
        <end position="194"/>
    </location>
</feature>
<keyword evidence="1" id="KW-1133">Transmembrane helix</keyword>
<feature type="transmembrane region" description="Helical" evidence="1">
    <location>
        <begin position="30"/>
        <end position="48"/>
    </location>
</feature>
<feature type="transmembrane region" description="Helical" evidence="1">
    <location>
        <begin position="99"/>
        <end position="116"/>
    </location>
</feature>
<dbReference type="Proteomes" id="UP000470771">
    <property type="component" value="Unassembled WGS sequence"/>
</dbReference>
<feature type="transmembrane region" description="Helical" evidence="1">
    <location>
        <begin position="278"/>
        <end position="294"/>
    </location>
</feature>
<feature type="transmembrane region" description="Helical" evidence="1">
    <location>
        <begin position="300"/>
        <end position="326"/>
    </location>
</feature>
<keyword evidence="3" id="KW-1185">Reference proteome</keyword>
<reference evidence="2 3" key="1">
    <citation type="submission" date="2019-12" db="EMBL/GenBank/DDBJ databases">
        <authorList>
            <person name="Zhao J."/>
        </authorList>
    </citation>
    <scope>NUCLEOTIDE SEQUENCE [LARGE SCALE GENOMIC DNA]</scope>
    <source>
        <strain evidence="2 3">S-15</strain>
    </source>
</reference>
<feature type="transmembrane region" description="Helical" evidence="1">
    <location>
        <begin position="146"/>
        <end position="168"/>
    </location>
</feature>
<accession>A0A6N9NPA2</accession>
<keyword evidence="1" id="KW-0472">Membrane</keyword>
<protein>
    <submittedName>
        <fullName evidence="2">Uncharacterized protein</fullName>
    </submittedName>
</protein>
<evidence type="ECO:0000313" key="2">
    <source>
        <dbReference type="EMBL" id="NBG67110.1"/>
    </source>
</evidence>
<dbReference type="AlphaFoldDB" id="A0A6N9NPA2"/>
<comment type="caution">
    <text evidence="2">The sequence shown here is derived from an EMBL/GenBank/DDBJ whole genome shotgun (WGS) entry which is preliminary data.</text>
</comment>
<evidence type="ECO:0000313" key="3">
    <source>
        <dbReference type="Proteomes" id="UP000470771"/>
    </source>
</evidence>